<dbReference type="SUPFAM" id="SSF51126">
    <property type="entry name" value="Pectin lyase-like"/>
    <property type="match status" value="1"/>
</dbReference>
<dbReference type="Proteomes" id="UP000076715">
    <property type="component" value="Unassembled WGS sequence"/>
</dbReference>
<dbReference type="OrthoDB" id="1164350at2"/>
<dbReference type="InterPro" id="IPR011050">
    <property type="entry name" value="Pectin_lyase_fold/virulence"/>
</dbReference>
<comment type="caution">
    <text evidence="1">The sequence shown here is derived from an EMBL/GenBank/DDBJ whole genome shotgun (WGS) entry which is preliminary data.</text>
</comment>
<dbReference type="STRING" id="1642818.AWE51_10670"/>
<keyword evidence="2" id="KW-1185">Reference proteome</keyword>
<evidence type="ECO:0000313" key="2">
    <source>
        <dbReference type="Proteomes" id="UP000076715"/>
    </source>
</evidence>
<name>A0A162YA63_9FLAO</name>
<proteinExistence type="predicted"/>
<dbReference type="RefSeq" id="WP_066316599.1">
    <property type="nucleotide sequence ID" value="NZ_LQRT01000035.1"/>
</dbReference>
<dbReference type="AlphaFoldDB" id="A0A162YA63"/>
<evidence type="ECO:0000313" key="1">
    <source>
        <dbReference type="EMBL" id="KZS39022.1"/>
    </source>
</evidence>
<gene>
    <name evidence="1" type="ORF">AWE51_10670</name>
</gene>
<accession>A0A162YA63</accession>
<sequence>MKKTISTLILVLFYLIAFPYQTEFVVTEGVEYGNSGTLSQGINTLNGNGTITIKGDIKVNGNVTIPEGIELNFFRGNKLKINGNVTVTINGSINAGSYQIFDLDDNGTIDDCFIDNFDLTKDDGKVNGNLKNDFVIPQWFGVDDTGSQFTSQLFQKAIEAFPNVRKFVANGRFVLDRMLYLNQSNRYYDFSGATFIGANSDSRIMCRGNDDLWNIPSNELINYEILSGQSRDNLDEYQLLNTSSIKGSVGGGMIAIGKYFTKEDTFISPYSVWDVTLYGGYYIPRYKGDVAIGIGNAKNIEITDVNINCYNGLRGIAIQPPTNKERVKGNYAKLFYLDKWEYKIDSITTSKISRTDHIILKNIIQQGGINIINIDIEPGTKHYVKNVVIDNVIGHEITGLEHLTGEKGHSFRLSSQNDGIKIENVSLSNIILSYVHGGFRFDGVTGSISNYQINAAQNSDEEYVEVNSFIKNDRKSLEDALKRISELEKSN</sequence>
<evidence type="ECO:0008006" key="3">
    <source>
        <dbReference type="Google" id="ProtNLM"/>
    </source>
</evidence>
<organism evidence="1 2">
    <name type="scientific">Aquimarina aggregata</name>
    <dbReference type="NCBI Taxonomy" id="1642818"/>
    <lineage>
        <taxon>Bacteria</taxon>
        <taxon>Pseudomonadati</taxon>
        <taxon>Bacteroidota</taxon>
        <taxon>Flavobacteriia</taxon>
        <taxon>Flavobacteriales</taxon>
        <taxon>Flavobacteriaceae</taxon>
        <taxon>Aquimarina</taxon>
    </lineage>
</organism>
<dbReference type="EMBL" id="LQRT01000035">
    <property type="protein sequence ID" value="KZS39022.1"/>
    <property type="molecule type" value="Genomic_DNA"/>
</dbReference>
<reference evidence="1 2" key="1">
    <citation type="submission" date="2016-01" db="EMBL/GenBank/DDBJ databases">
        <title>The draft genome sequence of Aquimarina sp. RZW4-3-2.</title>
        <authorList>
            <person name="Wang Y."/>
        </authorList>
    </citation>
    <scope>NUCLEOTIDE SEQUENCE [LARGE SCALE GENOMIC DNA]</scope>
    <source>
        <strain evidence="1 2">RZW4-3-2</strain>
    </source>
</reference>
<protein>
    <recommendedName>
        <fullName evidence="3">Right handed beta helix domain-containing protein</fullName>
    </recommendedName>
</protein>